<keyword evidence="4" id="KW-1185">Reference proteome</keyword>
<sequence>MTTFRTRVRAFAAAAALYLIGVSVAALTGVPSLMAVSTMLVAASVWAFGARTGWVVLVLEQAVRVALHGTGTLVTGVPTVALVAPLVFTDVVVLLALAALRRAEFRQAAVETALRDQNAELEAALAEVKELRGMLPICAWCKSVRDVSGMWNRLEVYLTKHSHATFTHGICPTCAVPLAREMEDLSPTA</sequence>
<keyword evidence="1" id="KW-0175">Coiled coil</keyword>
<accession>A0A6M5YSC4</accession>
<gene>
    <name evidence="3" type="ORF">FTUN_4458</name>
</gene>
<evidence type="ECO:0000313" key="4">
    <source>
        <dbReference type="Proteomes" id="UP000503447"/>
    </source>
</evidence>
<evidence type="ECO:0000313" key="3">
    <source>
        <dbReference type="EMBL" id="QJW96898.1"/>
    </source>
</evidence>
<proteinExistence type="predicted"/>
<organism evidence="3 4">
    <name type="scientific">Frigoriglobus tundricola</name>
    <dbReference type="NCBI Taxonomy" id="2774151"/>
    <lineage>
        <taxon>Bacteria</taxon>
        <taxon>Pseudomonadati</taxon>
        <taxon>Planctomycetota</taxon>
        <taxon>Planctomycetia</taxon>
        <taxon>Gemmatales</taxon>
        <taxon>Gemmataceae</taxon>
        <taxon>Frigoriglobus</taxon>
    </lineage>
</organism>
<evidence type="ECO:0000256" key="1">
    <source>
        <dbReference type="SAM" id="Coils"/>
    </source>
</evidence>
<dbReference type="Proteomes" id="UP000503447">
    <property type="component" value="Chromosome"/>
</dbReference>
<dbReference type="RefSeq" id="WP_171472397.1">
    <property type="nucleotide sequence ID" value="NZ_CP053452.2"/>
</dbReference>
<dbReference type="KEGG" id="ftj:FTUN_4458"/>
<keyword evidence="2" id="KW-0812">Transmembrane</keyword>
<reference evidence="4" key="1">
    <citation type="submission" date="2020-05" db="EMBL/GenBank/DDBJ databases">
        <title>Frigoriglobus tundricola gen. nov., sp. nov., a psychrotolerant cellulolytic planctomycete of the family Gemmataceae with two divergent copies of 16S rRNA gene.</title>
        <authorList>
            <person name="Kulichevskaya I.S."/>
            <person name="Ivanova A.A."/>
            <person name="Naumoff D.G."/>
            <person name="Beletsky A.V."/>
            <person name="Rijpstra W.I.C."/>
            <person name="Sinninghe Damste J.S."/>
            <person name="Mardanov A.V."/>
            <person name="Ravin N.V."/>
            <person name="Dedysh S.N."/>
        </authorList>
    </citation>
    <scope>NUCLEOTIDE SEQUENCE [LARGE SCALE GENOMIC DNA]</scope>
    <source>
        <strain evidence="4">PL17</strain>
    </source>
</reference>
<feature type="transmembrane region" description="Helical" evidence="2">
    <location>
        <begin position="80"/>
        <end position="100"/>
    </location>
</feature>
<protein>
    <submittedName>
        <fullName evidence="3">Uncharacterized protein</fullName>
    </submittedName>
</protein>
<evidence type="ECO:0000256" key="2">
    <source>
        <dbReference type="SAM" id="Phobius"/>
    </source>
</evidence>
<keyword evidence="2" id="KW-1133">Transmembrane helix</keyword>
<feature type="coiled-coil region" evidence="1">
    <location>
        <begin position="107"/>
        <end position="134"/>
    </location>
</feature>
<keyword evidence="2" id="KW-0472">Membrane</keyword>
<dbReference type="EMBL" id="CP053452">
    <property type="protein sequence ID" value="QJW96898.1"/>
    <property type="molecule type" value="Genomic_DNA"/>
</dbReference>
<name>A0A6M5YSC4_9BACT</name>
<dbReference type="AlphaFoldDB" id="A0A6M5YSC4"/>